<keyword evidence="2" id="KW-0472">Membrane</keyword>
<dbReference type="Gene3D" id="2.60.40.10">
    <property type="entry name" value="Immunoglobulins"/>
    <property type="match status" value="1"/>
</dbReference>
<dbReference type="InterPro" id="IPR013783">
    <property type="entry name" value="Ig-like_fold"/>
</dbReference>
<reference evidence="6" key="1">
    <citation type="submission" date="2018-06" db="EMBL/GenBank/DDBJ databases">
        <title>Genome assembly of Danube salmon.</title>
        <authorList>
            <person name="Macqueen D.J."/>
            <person name="Gundappa M.K."/>
        </authorList>
    </citation>
    <scope>NUCLEOTIDE SEQUENCE [LARGE SCALE GENOMIC DNA]</scope>
</reference>
<feature type="domain" description="Fibronectin type-III" evidence="4">
    <location>
        <begin position="43"/>
        <end position="143"/>
    </location>
</feature>
<evidence type="ECO:0000256" key="2">
    <source>
        <dbReference type="SAM" id="Phobius"/>
    </source>
</evidence>
<reference evidence="5" key="3">
    <citation type="submission" date="2025-09" db="UniProtKB">
        <authorList>
            <consortium name="Ensembl"/>
        </authorList>
    </citation>
    <scope>IDENTIFICATION</scope>
</reference>
<evidence type="ECO:0000259" key="3">
    <source>
        <dbReference type="PROSITE" id="PS50188"/>
    </source>
</evidence>
<evidence type="ECO:0000259" key="4">
    <source>
        <dbReference type="PROSITE" id="PS50853"/>
    </source>
</evidence>
<dbReference type="PROSITE" id="PS50853">
    <property type="entry name" value="FN3"/>
    <property type="match status" value="1"/>
</dbReference>
<proteinExistence type="predicted"/>
<evidence type="ECO:0000313" key="6">
    <source>
        <dbReference type="Proteomes" id="UP000314982"/>
    </source>
</evidence>
<dbReference type="GO" id="GO:0007340">
    <property type="term" value="P:acrosome reaction"/>
    <property type="evidence" value="ECO:0007669"/>
    <property type="project" value="TreeGrafter"/>
</dbReference>
<dbReference type="STRING" id="62062.ENSHHUP00000089010"/>
<dbReference type="PRINTS" id="PR01407">
    <property type="entry name" value="BUTYPHLNCDUF"/>
</dbReference>
<dbReference type="InterPro" id="IPR050617">
    <property type="entry name" value="E3_ligase_FN3/SPRY"/>
</dbReference>
<feature type="transmembrane region" description="Helical" evidence="2">
    <location>
        <begin position="357"/>
        <end position="380"/>
    </location>
</feature>
<sequence length="384" mass="43028">PPRNISPREVMCNFNPSTQGDLITLLWSLLCSHWLYILISPLPPLPPIIDLSRSRVYNEGLLCWQLAEDTLATDHQVLEYRRLGKEQDEEGASRWRLTDKVYGPSTVVCDLEADSLYSFRVRSCRNSLYSPYSPEVTFHTPPAPAFGFLFNDNCGFSSERLALGKRRDSVESMAGMAFLLAAERVQTGSYMGLDYIIGDTGISQGRHYWAFRVEPHSYLVKVGVASDSKLLEWFHNPRDTSSPRYDHDSGHDSGSEDTCYDLSQPFTLLTVGMGRMFLPKASISADGDHSNRVLPMPQRIGVCLDYDAGRVYFYDADTMRCLYERQVDCSGTMYPAFGLMGSDAGPSTHTGLSLSTLAFAFMLVSAFSQVCFVVILFLSVQYFS</sequence>
<dbReference type="InterPro" id="IPR001870">
    <property type="entry name" value="B30.2/SPRY"/>
</dbReference>
<feature type="domain" description="B30.2/SPRY" evidence="3">
    <location>
        <begin position="128"/>
        <end position="355"/>
    </location>
</feature>
<dbReference type="SUPFAM" id="SSF49899">
    <property type="entry name" value="Concanavalin A-like lectins/glucanases"/>
    <property type="match status" value="1"/>
</dbReference>
<keyword evidence="2" id="KW-0812">Transmembrane</keyword>
<dbReference type="CDD" id="cd00063">
    <property type="entry name" value="FN3"/>
    <property type="match status" value="1"/>
</dbReference>
<dbReference type="Ensembl" id="ENSHHUT00000091772.1">
    <property type="protein sequence ID" value="ENSHHUP00000089010.1"/>
    <property type="gene ID" value="ENSHHUG00000051408.1"/>
</dbReference>
<dbReference type="PANTHER" id="PTHR24099:SF18">
    <property type="entry name" value="E3 UBIQUITIN-PROTEIN LIGASE TRIM36"/>
    <property type="match status" value="1"/>
</dbReference>
<keyword evidence="2" id="KW-1133">Transmembrane helix</keyword>
<organism evidence="5 6">
    <name type="scientific">Hucho hucho</name>
    <name type="common">huchen</name>
    <dbReference type="NCBI Taxonomy" id="62062"/>
    <lineage>
        <taxon>Eukaryota</taxon>
        <taxon>Metazoa</taxon>
        <taxon>Chordata</taxon>
        <taxon>Craniata</taxon>
        <taxon>Vertebrata</taxon>
        <taxon>Euteleostomi</taxon>
        <taxon>Actinopterygii</taxon>
        <taxon>Neopterygii</taxon>
        <taxon>Teleostei</taxon>
        <taxon>Protacanthopterygii</taxon>
        <taxon>Salmoniformes</taxon>
        <taxon>Salmonidae</taxon>
        <taxon>Salmoninae</taxon>
        <taxon>Hucho</taxon>
    </lineage>
</organism>
<dbReference type="GO" id="GO:0001669">
    <property type="term" value="C:acrosomal vesicle"/>
    <property type="evidence" value="ECO:0007669"/>
    <property type="project" value="TreeGrafter"/>
</dbReference>
<keyword evidence="1" id="KW-0175">Coiled coil</keyword>
<dbReference type="SUPFAM" id="SSF49265">
    <property type="entry name" value="Fibronectin type III"/>
    <property type="match status" value="1"/>
</dbReference>
<protein>
    <submittedName>
        <fullName evidence="5">Tripartite motif containing 36</fullName>
    </submittedName>
</protein>
<evidence type="ECO:0000313" key="5">
    <source>
        <dbReference type="Ensembl" id="ENSHHUP00000089010.1"/>
    </source>
</evidence>
<dbReference type="InterPro" id="IPR003879">
    <property type="entry name" value="Butyrophylin_SPRY"/>
</dbReference>
<dbReference type="Gene3D" id="2.60.120.920">
    <property type="match status" value="1"/>
</dbReference>
<dbReference type="GO" id="GO:0007051">
    <property type="term" value="P:spindle organization"/>
    <property type="evidence" value="ECO:0007669"/>
    <property type="project" value="TreeGrafter"/>
</dbReference>
<reference evidence="5" key="2">
    <citation type="submission" date="2025-08" db="UniProtKB">
        <authorList>
            <consortium name="Ensembl"/>
        </authorList>
    </citation>
    <scope>IDENTIFICATION</scope>
</reference>
<dbReference type="AlphaFoldDB" id="A0A4W5RSD5"/>
<dbReference type="InterPro" id="IPR003877">
    <property type="entry name" value="SPRY_dom"/>
</dbReference>
<dbReference type="InterPro" id="IPR003961">
    <property type="entry name" value="FN3_dom"/>
</dbReference>
<dbReference type="InterPro" id="IPR013320">
    <property type="entry name" value="ConA-like_dom_sf"/>
</dbReference>
<dbReference type="Proteomes" id="UP000314982">
    <property type="component" value="Unassembled WGS sequence"/>
</dbReference>
<dbReference type="PANTHER" id="PTHR24099">
    <property type="entry name" value="E3 UBIQUITIN-PROTEIN LIGASE TRIM36-RELATED"/>
    <property type="match status" value="1"/>
</dbReference>
<name>A0A4W5RSD5_9TELE</name>
<dbReference type="PROSITE" id="PS50188">
    <property type="entry name" value="B302_SPRY"/>
    <property type="match status" value="1"/>
</dbReference>
<keyword evidence="6" id="KW-1185">Reference proteome</keyword>
<dbReference type="InterPro" id="IPR036116">
    <property type="entry name" value="FN3_sf"/>
</dbReference>
<accession>A0A4W5RSD5</accession>
<dbReference type="GeneTree" id="ENSGT00940000158373"/>
<dbReference type="Pfam" id="PF00622">
    <property type="entry name" value="SPRY"/>
    <property type="match status" value="1"/>
</dbReference>
<dbReference type="GO" id="GO:0004842">
    <property type="term" value="F:ubiquitin-protein transferase activity"/>
    <property type="evidence" value="ECO:0007669"/>
    <property type="project" value="TreeGrafter"/>
</dbReference>
<evidence type="ECO:0000256" key="1">
    <source>
        <dbReference type="ARBA" id="ARBA00023054"/>
    </source>
</evidence>
<dbReference type="InterPro" id="IPR043136">
    <property type="entry name" value="B30.2/SPRY_sf"/>
</dbReference>